<dbReference type="Pfam" id="PF13812">
    <property type="entry name" value="PPR_3"/>
    <property type="match status" value="1"/>
</dbReference>
<comment type="similarity">
    <text evidence="1">Belongs to the CCM1 family.</text>
</comment>
<comment type="function">
    <text evidence="3">Regulates mitochondrial small subunit maturation by controlling 15S rRNA 5'-end processing. Localizes to the 5' precursor of the 15S rRNA in a position that is subsequently occupied by mS47 in the mature yeast mtSSU. Uses structure and sequence-specific RNA recognition, binding to a single-stranded region of the precursor and specifically recognizing bases -6 to -1. The exchange of Ccm1 for mS47 is coupled to the irreversible removal of precursor rRNA that is accompanied by conformational changes of the mitoribosomal proteins uS5m and mS26. These conformational changes signal completion of 5'-end rRNA processing through protection of the mature 5'-end of the 15S rRNA and stabilization of mS47. The removal of the 5' precursor together with the dissociation of Ccm1 may be catalyzed by the 5'-3' exoribonuclease Pet127. Involved in the specific removal of group I introns in mitochondrial encoded transcripts.</text>
</comment>
<dbReference type="PROSITE" id="PS51375">
    <property type="entry name" value="PPR"/>
    <property type="match status" value="2"/>
</dbReference>
<evidence type="ECO:0000256" key="5">
    <source>
        <dbReference type="PROSITE-ProRule" id="PRU00708"/>
    </source>
</evidence>
<evidence type="ECO:0000256" key="2">
    <source>
        <dbReference type="ARBA" id="ARBA00022737"/>
    </source>
</evidence>
<dbReference type="PANTHER" id="PTHR47447:SF17">
    <property type="entry name" value="OS12G0638900 PROTEIN"/>
    <property type="match status" value="1"/>
</dbReference>
<gene>
    <name evidence="7" type="ORF">IWW39_001895</name>
</gene>
<evidence type="ECO:0000256" key="4">
    <source>
        <dbReference type="ARBA" id="ARBA00044511"/>
    </source>
</evidence>
<feature type="compositionally biased region" description="Pro residues" evidence="6">
    <location>
        <begin position="815"/>
        <end position="830"/>
    </location>
</feature>
<sequence>MQRLVQAAVRRQAADSVYRQQYTCVFRRQYTCVYRRQYTCVFRQQQQPSVHRCSSRSNTTIAKKRKRKDKDTPSAIPNSEFAAGAEVDAAIHRLRRKLRRFVLHPRTVGKLEAMWTMYSGIKRSSTWRVNDEELAQFFQAIQRVGPDMSWQERAEELAREAGALGGAATMALLRVHAKFGDTYKFESTAQEARRLLGDDWAAAHGDYAETQAIAYARADLPAQAQRILEAAGSKDPTRVVALQEVLVAWTRARNVDQAWAAVELVQATGARLGMRGWNALLHMHAVDERYRMELVEAVFQRMGGGGDRATYNILMHAALVRGRQARWQHWLQRMEDAGLAPDAYTHTALASALSGAGRWAEAARVIRNMRGAGVAPTRATGVAAMQMQRRRSRALVVMARFRQAVAAGAAISAHEFTQVAGEALAAPRECVAEIALLVRCLEERRVAASPAVDALAARLPGLSARARAARPLLDALCDDAARAGQALAGGLEKGGLEMSGLEKSGSPLAAGDRRKSYADTVSAVVRSLLRAGHLRTAEHVVHAAASAHVFVAAAHAKGADVLVALVSDYVAAGRLGDAAQHVARLERLADSAPSARAFGALLRYAAAARDEAAVDAVWRRMAAAGVGADGGCHRARIACFAAAGRLVRARRAYADMLDDGHAPHAAAVAALVRCCVRAAHVGLAATVVRHAERHGCAVTPGTYNLIMSRCAPAPPLHRRIDAMFARMLAAPDARLTRAPGDVAADVEALRATFGDLRAVRAGGPRRLEHWLVADDRGWEHTRRALVAWLTSQAAYAGAPSLAGPGVRKVGAPESRPAPDPAPEELAPPPPPNATTFIIAMRFYGQNRRWADVLRAWRAVAEFNARVSALAATHPYAEHYRVVPFSRMVGWAARALLESGRPREARVLWHAAARDGTLSENARRLGMEEMTRRLRVHEDRVY</sequence>
<dbReference type="Gene3D" id="1.25.40.10">
    <property type="entry name" value="Tetratricopeptide repeat domain"/>
    <property type="match status" value="2"/>
</dbReference>
<keyword evidence="2" id="KW-0677">Repeat</keyword>
<keyword evidence="8" id="KW-1185">Reference proteome</keyword>
<dbReference type="EMBL" id="JANBTX010000037">
    <property type="protein sequence ID" value="KAJ2688846.1"/>
    <property type="molecule type" value="Genomic_DNA"/>
</dbReference>
<dbReference type="InterPro" id="IPR002885">
    <property type="entry name" value="PPR_rpt"/>
</dbReference>
<organism evidence="7 8">
    <name type="scientific">Coemansia spiralis</name>
    <dbReference type="NCBI Taxonomy" id="417178"/>
    <lineage>
        <taxon>Eukaryota</taxon>
        <taxon>Fungi</taxon>
        <taxon>Fungi incertae sedis</taxon>
        <taxon>Zoopagomycota</taxon>
        <taxon>Kickxellomycotina</taxon>
        <taxon>Kickxellomycetes</taxon>
        <taxon>Kickxellales</taxon>
        <taxon>Kickxellaceae</taxon>
        <taxon>Coemansia</taxon>
    </lineage>
</organism>
<comment type="subunit">
    <text evidence="4">Binds to mitochondrial small subunit 15S rRNA.</text>
</comment>
<dbReference type="PANTHER" id="PTHR47447">
    <property type="entry name" value="OS03G0856100 PROTEIN"/>
    <property type="match status" value="1"/>
</dbReference>
<evidence type="ECO:0000313" key="7">
    <source>
        <dbReference type="EMBL" id="KAJ2688846.1"/>
    </source>
</evidence>
<evidence type="ECO:0000313" key="8">
    <source>
        <dbReference type="Proteomes" id="UP001151516"/>
    </source>
</evidence>
<evidence type="ECO:0000256" key="3">
    <source>
        <dbReference type="ARBA" id="ARBA00044493"/>
    </source>
</evidence>
<dbReference type="OrthoDB" id="185373at2759"/>
<name>A0A9W8L5T3_9FUNG</name>
<dbReference type="AlphaFoldDB" id="A0A9W8L5T3"/>
<reference evidence="7" key="1">
    <citation type="submission" date="2022-07" db="EMBL/GenBank/DDBJ databases">
        <title>Phylogenomic reconstructions and comparative analyses of Kickxellomycotina fungi.</title>
        <authorList>
            <person name="Reynolds N.K."/>
            <person name="Stajich J.E."/>
            <person name="Barry K."/>
            <person name="Grigoriev I.V."/>
            <person name="Crous P."/>
            <person name="Smith M.E."/>
        </authorList>
    </citation>
    <scope>NUCLEOTIDE SEQUENCE</scope>
    <source>
        <strain evidence="7">CBS 109367</strain>
    </source>
</reference>
<comment type="caution">
    <text evidence="7">The sequence shown here is derived from an EMBL/GenBank/DDBJ whole genome shotgun (WGS) entry which is preliminary data.</text>
</comment>
<evidence type="ECO:0000256" key="1">
    <source>
        <dbReference type="ARBA" id="ARBA00006192"/>
    </source>
</evidence>
<feature type="repeat" description="PPR" evidence="5">
    <location>
        <begin position="342"/>
        <end position="376"/>
    </location>
</feature>
<feature type="region of interest" description="Disordered" evidence="6">
    <location>
        <begin position="53"/>
        <end position="78"/>
    </location>
</feature>
<dbReference type="InterPro" id="IPR011990">
    <property type="entry name" value="TPR-like_helical_dom_sf"/>
</dbReference>
<accession>A0A9W8L5T3</accession>
<dbReference type="Proteomes" id="UP001151516">
    <property type="component" value="Unassembled WGS sequence"/>
</dbReference>
<feature type="region of interest" description="Disordered" evidence="6">
    <location>
        <begin position="804"/>
        <end position="830"/>
    </location>
</feature>
<proteinExistence type="inferred from homology"/>
<feature type="repeat" description="PPR" evidence="5">
    <location>
        <begin position="307"/>
        <end position="341"/>
    </location>
</feature>
<evidence type="ECO:0000256" key="6">
    <source>
        <dbReference type="SAM" id="MobiDB-lite"/>
    </source>
</evidence>
<evidence type="ECO:0008006" key="9">
    <source>
        <dbReference type="Google" id="ProtNLM"/>
    </source>
</evidence>
<protein>
    <recommendedName>
        <fullName evidence="9">Pentacotripeptide-repeat region of PRORP domain-containing protein</fullName>
    </recommendedName>
</protein>
<dbReference type="NCBIfam" id="TIGR00756">
    <property type="entry name" value="PPR"/>
    <property type="match status" value="1"/>
</dbReference>